<gene>
    <name evidence="9" type="ORF">C8R41DRAFT_758286</name>
</gene>
<protein>
    <submittedName>
        <fullName evidence="9">Major facilitator superfamily domain-containing protein</fullName>
    </submittedName>
</protein>
<keyword evidence="10" id="KW-1185">Reference proteome</keyword>
<evidence type="ECO:0000259" key="8">
    <source>
        <dbReference type="PROSITE" id="PS50850"/>
    </source>
</evidence>
<keyword evidence="7" id="KW-0732">Signal</keyword>
<dbReference type="InterPro" id="IPR020846">
    <property type="entry name" value="MFS_dom"/>
</dbReference>
<feature type="transmembrane region" description="Helical" evidence="6">
    <location>
        <begin position="313"/>
        <end position="336"/>
    </location>
</feature>
<reference evidence="9" key="1">
    <citation type="submission" date="2022-08" db="EMBL/GenBank/DDBJ databases">
        <title>A Global Phylogenomic Analysis of the Shiitake Genus Lentinula.</title>
        <authorList>
            <consortium name="DOE Joint Genome Institute"/>
            <person name="Sierra-Patev S."/>
            <person name="Min B."/>
            <person name="Naranjo-Ortiz M."/>
            <person name="Looney B."/>
            <person name="Konkel Z."/>
            <person name="Slot J.C."/>
            <person name="Sakamoto Y."/>
            <person name="Steenwyk J.L."/>
            <person name="Rokas A."/>
            <person name="Carro J."/>
            <person name="Camarero S."/>
            <person name="Ferreira P."/>
            <person name="Molpeceres G."/>
            <person name="Ruiz-Duenas F.J."/>
            <person name="Serrano A."/>
            <person name="Henrissat B."/>
            <person name="Drula E."/>
            <person name="Hughes K.W."/>
            <person name="Mata J.L."/>
            <person name="Ishikawa N.K."/>
            <person name="Vargas-Isla R."/>
            <person name="Ushijima S."/>
            <person name="Smith C.A."/>
            <person name="Ahrendt S."/>
            <person name="Andreopoulos W."/>
            <person name="He G."/>
            <person name="Labutti K."/>
            <person name="Lipzen A."/>
            <person name="Ng V."/>
            <person name="Riley R."/>
            <person name="Sandor L."/>
            <person name="Barry K."/>
            <person name="Martinez A.T."/>
            <person name="Xiao Y."/>
            <person name="Gibbons J.G."/>
            <person name="Terashima K."/>
            <person name="Grigoriev I.V."/>
            <person name="Hibbett D.S."/>
        </authorList>
    </citation>
    <scope>NUCLEOTIDE SEQUENCE</scope>
    <source>
        <strain evidence="9">RHP3577 ss4</strain>
    </source>
</reference>
<evidence type="ECO:0000256" key="4">
    <source>
        <dbReference type="ARBA" id="ARBA00022989"/>
    </source>
</evidence>
<evidence type="ECO:0000256" key="6">
    <source>
        <dbReference type="SAM" id="Phobius"/>
    </source>
</evidence>
<keyword evidence="3 6" id="KW-0812">Transmembrane</keyword>
<feature type="domain" description="Major facilitator superfamily (MFS) profile" evidence="8">
    <location>
        <begin position="18"/>
        <end position="484"/>
    </location>
</feature>
<feature type="transmembrane region" description="Helical" evidence="6">
    <location>
        <begin position="57"/>
        <end position="79"/>
    </location>
</feature>
<accession>A0ABQ8VPV6</accession>
<feature type="transmembrane region" description="Helical" evidence="6">
    <location>
        <begin position="460"/>
        <end position="479"/>
    </location>
</feature>
<comment type="subcellular location">
    <subcellularLocation>
        <location evidence="1">Membrane</location>
        <topology evidence="1">Multi-pass membrane protein</topology>
    </subcellularLocation>
</comment>
<organism evidence="9 10">
    <name type="scientific">Lentinula lateritia</name>
    <dbReference type="NCBI Taxonomy" id="40482"/>
    <lineage>
        <taxon>Eukaryota</taxon>
        <taxon>Fungi</taxon>
        <taxon>Dikarya</taxon>
        <taxon>Basidiomycota</taxon>
        <taxon>Agaricomycotina</taxon>
        <taxon>Agaricomycetes</taxon>
        <taxon>Agaricomycetidae</taxon>
        <taxon>Agaricales</taxon>
        <taxon>Marasmiineae</taxon>
        <taxon>Omphalotaceae</taxon>
        <taxon>Lentinula</taxon>
    </lineage>
</organism>
<feature type="transmembrane region" description="Helical" evidence="6">
    <location>
        <begin position="280"/>
        <end position="301"/>
    </location>
</feature>
<evidence type="ECO:0000313" key="10">
    <source>
        <dbReference type="Proteomes" id="UP001150217"/>
    </source>
</evidence>
<keyword evidence="2" id="KW-0813">Transport</keyword>
<feature type="transmembrane region" description="Helical" evidence="6">
    <location>
        <begin position="378"/>
        <end position="398"/>
    </location>
</feature>
<dbReference type="Gene3D" id="1.20.1250.20">
    <property type="entry name" value="MFS general substrate transporter like domains"/>
    <property type="match status" value="1"/>
</dbReference>
<proteinExistence type="predicted"/>
<dbReference type="Proteomes" id="UP001150217">
    <property type="component" value="Unassembled WGS sequence"/>
</dbReference>
<feature type="transmembrane region" description="Helical" evidence="6">
    <location>
        <begin position="190"/>
        <end position="214"/>
    </location>
</feature>
<feature type="transmembrane region" description="Helical" evidence="6">
    <location>
        <begin position="91"/>
        <end position="118"/>
    </location>
</feature>
<dbReference type="PRINTS" id="PR01035">
    <property type="entry name" value="TCRTETA"/>
</dbReference>
<sequence>MSSSNTTTQLRTPLPKLQLLLLLLIQITEPITAEVIYPFIIGAVRNTGITHGDEKKTGYYAGVIESIFFLSECCTVYYWGRLSDVHGRRMILLLGPLGLTLAMLGFGLSKAFVTLVIFRALQGIFNGNIGVSKTVMAEITDSTNMADAFTMIPIMWSFGSTVGPALGGVLASPATQWPQSFGKIAFFHDYPYFLACAAAGLFAFVAFVLSYIGLKESSPRLKNKKPQNRASFEESEPLLLDGEARIDYGGSPPSTGKTDDDHPKPLSAWELLTPDLQIVLLNYGLLSFTDMSYFVLIPLIYSSSLSIGGLGLSPYQVGLILGIFALLNGFWNLLVLTKVLKVLGPRKMYIISYSSFLVTFPLLWILRDVAHLAGGVNALVWSLIVCQLLAASFVNTAYSNLIDFLDSMSLLIVQNAPPGALGAVNGLAQMTASGTRGLAPLFASSLFSLSLESRIVGGHLVDIVLIALSAVGLVCAFRLPKPTSQM</sequence>
<evidence type="ECO:0000256" key="2">
    <source>
        <dbReference type="ARBA" id="ARBA00022448"/>
    </source>
</evidence>
<keyword evidence="5 6" id="KW-0472">Membrane</keyword>
<evidence type="ECO:0000313" key="9">
    <source>
        <dbReference type="EMBL" id="KAJ4497936.1"/>
    </source>
</evidence>
<keyword evidence="4 6" id="KW-1133">Transmembrane helix</keyword>
<dbReference type="SUPFAM" id="SSF103473">
    <property type="entry name" value="MFS general substrate transporter"/>
    <property type="match status" value="1"/>
</dbReference>
<dbReference type="PANTHER" id="PTHR23504">
    <property type="entry name" value="MAJOR FACILITATOR SUPERFAMILY DOMAIN-CONTAINING PROTEIN 10"/>
    <property type="match status" value="1"/>
</dbReference>
<evidence type="ECO:0000256" key="7">
    <source>
        <dbReference type="SAM" id="SignalP"/>
    </source>
</evidence>
<dbReference type="EMBL" id="JANVFT010000018">
    <property type="protein sequence ID" value="KAJ4497936.1"/>
    <property type="molecule type" value="Genomic_DNA"/>
</dbReference>
<dbReference type="PANTHER" id="PTHR23504:SF15">
    <property type="entry name" value="MAJOR FACILITATOR SUPERFAMILY (MFS) PROFILE DOMAIN-CONTAINING PROTEIN"/>
    <property type="match status" value="1"/>
</dbReference>
<comment type="caution">
    <text evidence="9">The sequence shown here is derived from an EMBL/GenBank/DDBJ whole genome shotgun (WGS) entry which is preliminary data.</text>
</comment>
<feature type="signal peptide" evidence="7">
    <location>
        <begin position="1"/>
        <end position="33"/>
    </location>
</feature>
<evidence type="ECO:0000256" key="3">
    <source>
        <dbReference type="ARBA" id="ARBA00022692"/>
    </source>
</evidence>
<feature type="chain" id="PRO_5046739447" evidence="7">
    <location>
        <begin position="34"/>
        <end position="486"/>
    </location>
</feature>
<feature type="transmembrane region" description="Helical" evidence="6">
    <location>
        <begin position="348"/>
        <end position="366"/>
    </location>
</feature>
<dbReference type="PROSITE" id="PS50850">
    <property type="entry name" value="MFS"/>
    <property type="match status" value="1"/>
</dbReference>
<name>A0ABQ8VPV6_9AGAR</name>
<evidence type="ECO:0000256" key="1">
    <source>
        <dbReference type="ARBA" id="ARBA00004141"/>
    </source>
</evidence>
<dbReference type="InterPro" id="IPR011701">
    <property type="entry name" value="MFS"/>
</dbReference>
<evidence type="ECO:0000256" key="5">
    <source>
        <dbReference type="ARBA" id="ARBA00023136"/>
    </source>
</evidence>
<dbReference type="InterPro" id="IPR001958">
    <property type="entry name" value="Tet-R_TetA/multi-R_MdtG-like"/>
</dbReference>
<dbReference type="InterPro" id="IPR036259">
    <property type="entry name" value="MFS_trans_sf"/>
</dbReference>
<dbReference type="Pfam" id="PF07690">
    <property type="entry name" value="MFS_1"/>
    <property type="match status" value="1"/>
</dbReference>